<dbReference type="Pfam" id="PF01380">
    <property type="entry name" value="SIS"/>
    <property type="match status" value="1"/>
</dbReference>
<dbReference type="GO" id="GO:0003700">
    <property type="term" value="F:DNA-binding transcription factor activity"/>
    <property type="evidence" value="ECO:0007669"/>
    <property type="project" value="InterPro"/>
</dbReference>
<evidence type="ECO:0000313" key="6">
    <source>
        <dbReference type="EMBL" id="MPM99617.1"/>
    </source>
</evidence>
<dbReference type="InterPro" id="IPR001347">
    <property type="entry name" value="SIS_dom"/>
</dbReference>
<organism evidence="6">
    <name type="scientific">bioreactor metagenome</name>
    <dbReference type="NCBI Taxonomy" id="1076179"/>
    <lineage>
        <taxon>unclassified sequences</taxon>
        <taxon>metagenomes</taxon>
        <taxon>ecological metagenomes</taxon>
    </lineage>
</organism>
<dbReference type="InterPro" id="IPR035472">
    <property type="entry name" value="RpiR-like_SIS"/>
</dbReference>
<dbReference type="PROSITE" id="PS51071">
    <property type="entry name" value="HTH_RPIR"/>
    <property type="match status" value="1"/>
</dbReference>
<dbReference type="Gene3D" id="3.40.50.10490">
    <property type="entry name" value="Glucose-6-phosphate isomerase like protein, domain 1"/>
    <property type="match status" value="1"/>
</dbReference>
<dbReference type="SUPFAM" id="SSF46689">
    <property type="entry name" value="Homeodomain-like"/>
    <property type="match status" value="1"/>
</dbReference>
<dbReference type="PANTHER" id="PTHR30514:SF18">
    <property type="entry name" value="RPIR-FAMILY TRANSCRIPTIONAL REGULATOR"/>
    <property type="match status" value="1"/>
</dbReference>
<keyword evidence="2" id="KW-0238">DNA-binding</keyword>
<evidence type="ECO:0000256" key="1">
    <source>
        <dbReference type="ARBA" id="ARBA00023015"/>
    </source>
</evidence>
<sequence length="291" mass="33017">MPASVFTLIEEKYDDFSKGHKKIAKYILEHYETASFMTAAKLGKAVDISESTVVRFASELGFKGYPDFQEEMQKVLREKLTGVQRIEVAKSQMNSTNVLNSMLGSDAGRIMQTLQNVSKEDFDNAVDIICKARNIYILGVRSSSFLAGFLKYYFKLIFENVMLVDVSSDSEIYEQIFRINEEDVCVAFTFPRYSQQTIHAVRFMKDRDVKVIGFTDKVTSPIAKFADCLLLAQSDMVSVADSIVAPMSLVNALIVAVTLKMGDVVKENYASLERIWDEYHVYDKIEEKKDV</sequence>
<dbReference type="AlphaFoldDB" id="A0A645ECB1"/>
<evidence type="ECO:0000259" key="4">
    <source>
        <dbReference type="PROSITE" id="PS51071"/>
    </source>
</evidence>
<dbReference type="GO" id="GO:1901135">
    <property type="term" value="P:carbohydrate derivative metabolic process"/>
    <property type="evidence" value="ECO:0007669"/>
    <property type="project" value="InterPro"/>
</dbReference>
<feature type="domain" description="SIS" evidence="5">
    <location>
        <begin position="125"/>
        <end position="267"/>
    </location>
</feature>
<name>A0A645ECB1_9ZZZZ</name>
<dbReference type="Pfam" id="PF01418">
    <property type="entry name" value="HTH_6"/>
    <property type="match status" value="1"/>
</dbReference>
<proteinExistence type="predicted"/>
<dbReference type="InterPro" id="IPR047640">
    <property type="entry name" value="RpiR-like"/>
</dbReference>
<dbReference type="CDD" id="cd05013">
    <property type="entry name" value="SIS_RpiR"/>
    <property type="match status" value="1"/>
</dbReference>
<reference evidence="6" key="1">
    <citation type="submission" date="2019-08" db="EMBL/GenBank/DDBJ databases">
        <authorList>
            <person name="Kucharzyk K."/>
            <person name="Murdoch R.W."/>
            <person name="Higgins S."/>
            <person name="Loffler F."/>
        </authorList>
    </citation>
    <scope>NUCLEOTIDE SEQUENCE</scope>
</reference>
<dbReference type="Gene3D" id="1.10.10.10">
    <property type="entry name" value="Winged helix-like DNA-binding domain superfamily/Winged helix DNA-binding domain"/>
    <property type="match status" value="1"/>
</dbReference>
<dbReference type="GO" id="GO:0097367">
    <property type="term" value="F:carbohydrate derivative binding"/>
    <property type="evidence" value="ECO:0007669"/>
    <property type="project" value="InterPro"/>
</dbReference>
<comment type="caution">
    <text evidence="6">The sequence shown here is derived from an EMBL/GenBank/DDBJ whole genome shotgun (WGS) entry which is preliminary data.</text>
</comment>
<dbReference type="InterPro" id="IPR009057">
    <property type="entry name" value="Homeodomain-like_sf"/>
</dbReference>
<dbReference type="GO" id="GO:0003677">
    <property type="term" value="F:DNA binding"/>
    <property type="evidence" value="ECO:0007669"/>
    <property type="project" value="UniProtKB-KW"/>
</dbReference>
<evidence type="ECO:0000256" key="2">
    <source>
        <dbReference type="ARBA" id="ARBA00023125"/>
    </source>
</evidence>
<dbReference type="InterPro" id="IPR046348">
    <property type="entry name" value="SIS_dom_sf"/>
</dbReference>
<dbReference type="SUPFAM" id="SSF53697">
    <property type="entry name" value="SIS domain"/>
    <property type="match status" value="1"/>
</dbReference>
<feature type="domain" description="HTH rpiR-type" evidence="4">
    <location>
        <begin position="3"/>
        <end position="79"/>
    </location>
</feature>
<evidence type="ECO:0000256" key="3">
    <source>
        <dbReference type="ARBA" id="ARBA00023163"/>
    </source>
</evidence>
<protein>
    <submittedName>
        <fullName evidence="6">HTH-type transcriptional regulator HexR</fullName>
    </submittedName>
</protein>
<dbReference type="InterPro" id="IPR036388">
    <property type="entry name" value="WH-like_DNA-bd_sf"/>
</dbReference>
<keyword evidence="3" id="KW-0804">Transcription</keyword>
<dbReference type="PANTHER" id="PTHR30514">
    <property type="entry name" value="GLUCOKINASE"/>
    <property type="match status" value="1"/>
</dbReference>
<dbReference type="EMBL" id="VSSQ01045709">
    <property type="protein sequence ID" value="MPM99617.1"/>
    <property type="molecule type" value="Genomic_DNA"/>
</dbReference>
<keyword evidence="1" id="KW-0805">Transcription regulation</keyword>
<accession>A0A645ECB1</accession>
<evidence type="ECO:0000259" key="5">
    <source>
        <dbReference type="PROSITE" id="PS51464"/>
    </source>
</evidence>
<dbReference type="InterPro" id="IPR000281">
    <property type="entry name" value="HTH_RpiR"/>
</dbReference>
<gene>
    <name evidence="6" type="primary">hexR_6</name>
    <name evidence="6" type="ORF">SDC9_146809</name>
</gene>
<dbReference type="PROSITE" id="PS51464">
    <property type="entry name" value="SIS"/>
    <property type="match status" value="1"/>
</dbReference>